<feature type="chain" id="PRO_5045247273" description="Secreted protein" evidence="1">
    <location>
        <begin position="21"/>
        <end position="115"/>
    </location>
</feature>
<evidence type="ECO:0000313" key="2">
    <source>
        <dbReference type="EMBL" id="KAK4022900.1"/>
    </source>
</evidence>
<keyword evidence="1" id="KW-0732">Signal</keyword>
<dbReference type="EMBL" id="JAOYFB010000037">
    <property type="protein sequence ID" value="KAK4022900.1"/>
    <property type="molecule type" value="Genomic_DNA"/>
</dbReference>
<reference evidence="2 3" key="1">
    <citation type="journal article" date="2023" name="Nucleic Acids Res.">
        <title>The hologenome of Daphnia magna reveals possible DNA methylation and microbiome-mediated evolution of the host genome.</title>
        <authorList>
            <person name="Chaturvedi A."/>
            <person name="Li X."/>
            <person name="Dhandapani V."/>
            <person name="Marshall H."/>
            <person name="Kissane S."/>
            <person name="Cuenca-Cambronero M."/>
            <person name="Asole G."/>
            <person name="Calvet F."/>
            <person name="Ruiz-Romero M."/>
            <person name="Marangio P."/>
            <person name="Guigo R."/>
            <person name="Rago D."/>
            <person name="Mirbahai L."/>
            <person name="Eastwood N."/>
            <person name="Colbourne J.K."/>
            <person name="Zhou J."/>
            <person name="Mallon E."/>
            <person name="Orsini L."/>
        </authorList>
    </citation>
    <scope>NUCLEOTIDE SEQUENCE [LARGE SCALE GENOMIC DNA]</scope>
    <source>
        <strain evidence="2">LRV0_1</strain>
    </source>
</reference>
<dbReference type="Proteomes" id="UP001234178">
    <property type="component" value="Unassembled WGS sequence"/>
</dbReference>
<comment type="caution">
    <text evidence="2">The sequence shown here is derived from an EMBL/GenBank/DDBJ whole genome shotgun (WGS) entry which is preliminary data.</text>
</comment>
<name>A0ABR0AD32_9CRUS</name>
<gene>
    <name evidence="2" type="ORF">OUZ56_008344</name>
</gene>
<organism evidence="2 3">
    <name type="scientific">Daphnia magna</name>
    <dbReference type="NCBI Taxonomy" id="35525"/>
    <lineage>
        <taxon>Eukaryota</taxon>
        <taxon>Metazoa</taxon>
        <taxon>Ecdysozoa</taxon>
        <taxon>Arthropoda</taxon>
        <taxon>Crustacea</taxon>
        <taxon>Branchiopoda</taxon>
        <taxon>Diplostraca</taxon>
        <taxon>Cladocera</taxon>
        <taxon>Anomopoda</taxon>
        <taxon>Daphniidae</taxon>
        <taxon>Daphnia</taxon>
    </lineage>
</organism>
<sequence length="115" mass="12748">MKPLVIQLLFEIALCLALMAAPPFLPDILLFSMYCVFAKNSQNKIAEMDVALLDECQGLCFVMKRYFHPSTTIATHSRKCPAVGVIGPFYLPPSAVLSRGFGRQAQGWERQRGVG</sequence>
<protein>
    <recommendedName>
        <fullName evidence="4">Secreted protein</fullName>
    </recommendedName>
</protein>
<evidence type="ECO:0000313" key="3">
    <source>
        <dbReference type="Proteomes" id="UP001234178"/>
    </source>
</evidence>
<evidence type="ECO:0008006" key="4">
    <source>
        <dbReference type="Google" id="ProtNLM"/>
    </source>
</evidence>
<evidence type="ECO:0000256" key="1">
    <source>
        <dbReference type="SAM" id="SignalP"/>
    </source>
</evidence>
<accession>A0ABR0AD32</accession>
<feature type="signal peptide" evidence="1">
    <location>
        <begin position="1"/>
        <end position="20"/>
    </location>
</feature>
<keyword evidence="3" id="KW-1185">Reference proteome</keyword>
<proteinExistence type="predicted"/>